<reference evidence="1 2" key="1">
    <citation type="submission" date="2013-07" db="EMBL/GenBank/DDBJ databases">
        <title>Sulfurimonas hongkongensis AST-10 Genome Sequencing.</title>
        <authorList>
            <person name="Cai L."/>
            <person name="Zhang T."/>
        </authorList>
    </citation>
    <scope>NUCLEOTIDE SEQUENCE [LARGE SCALE GENOMIC DNA]</scope>
    <source>
        <strain evidence="1 2">AST-10</strain>
    </source>
</reference>
<dbReference type="SUPFAM" id="SSF50118">
    <property type="entry name" value="Cell growth inhibitor/plasmid maintenance toxic component"/>
    <property type="match status" value="1"/>
</dbReference>
<dbReference type="PATRIC" id="fig|1172190.3.peg.899"/>
<accession>T0JFP2</accession>
<dbReference type="InterPro" id="IPR011067">
    <property type="entry name" value="Plasmid_toxin/cell-grow_inhib"/>
</dbReference>
<evidence type="ECO:0000313" key="1">
    <source>
        <dbReference type="EMBL" id="EQB39865.1"/>
    </source>
</evidence>
<dbReference type="EMBL" id="AUPZ01000005">
    <property type="protein sequence ID" value="EQB39865.1"/>
    <property type="molecule type" value="Genomic_DNA"/>
</dbReference>
<comment type="caution">
    <text evidence="1">The sequence shown here is derived from an EMBL/GenBank/DDBJ whole genome shotgun (WGS) entry which is preliminary data.</text>
</comment>
<dbReference type="STRING" id="1172190.M947_04610"/>
<dbReference type="OrthoDB" id="9793906at2"/>
<dbReference type="Proteomes" id="UP000015520">
    <property type="component" value="Unassembled WGS sequence"/>
</dbReference>
<dbReference type="AlphaFoldDB" id="T0JFP2"/>
<evidence type="ECO:0000313" key="2">
    <source>
        <dbReference type="Proteomes" id="UP000015520"/>
    </source>
</evidence>
<keyword evidence="2" id="KW-1185">Reference proteome</keyword>
<name>T0JFP2_9BACT</name>
<sequence>MTSTNKDYPTQVKLSKDSFIVLDQIRTISVKRVVKNSRLNYHLKI</sequence>
<gene>
    <name evidence="1" type="ORF">M947_04610</name>
</gene>
<proteinExistence type="predicted"/>
<dbReference type="Gene3D" id="2.30.30.110">
    <property type="match status" value="1"/>
</dbReference>
<protein>
    <submittedName>
        <fullName evidence="1">Uncharacterized protein</fullName>
    </submittedName>
</protein>
<organism evidence="1 2">
    <name type="scientific">Sulfurimonas hongkongensis</name>
    <dbReference type="NCBI Taxonomy" id="1172190"/>
    <lineage>
        <taxon>Bacteria</taxon>
        <taxon>Pseudomonadati</taxon>
        <taxon>Campylobacterota</taxon>
        <taxon>Epsilonproteobacteria</taxon>
        <taxon>Campylobacterales</taxon>
        <taxon>Sulfurimonadaceae</taxon>
        <taxon>Sulfurimonas</taxon>
    </lineage>
</organism>